<evidence type="ECO:0000313" key="3">
    <source>
        <dbReference type="Proteomes" id="UP000325440"/>
    </source>
</evidence>
<dbReference type="EMBL" id="CABPRJ010000971">
    <property type="protein sequence ID" value="VVC33616.1"/>
    <property type="molecule type" value="Genomic_DNA"/>
</dbReference>
<organism evidence="2 3">
    <name type="scientific">Cinara cedri</name>
    <dbReference type="NCBI Taxonomy" id="506608"/>
    <lineage>
        <taxon>Eukaryota</taxon>
        <taxon>Metazoa</taxon>
        <taxon>Ecdysozoa</taxon>
        <taxon>Arthropoda</taxon>
        <taxon>Hexapoda</taxon>
        <taxon>Insecta</taxon>
        <taxon>Pterygota</taxon>
        <taxon>Neoptera</taxon>
        <taxon>Paraneoptera</taxon>
        <taxon>Hemiptera</taxon>
        <taxon>Sternorrhyncha</taxon>
        <taxon>Aphidomorpha</taxon>
        <taxon>Aphidoidea</taxon>
        <taxon>Aphididae</taxon>
        <taxon>Lachninae</taxon>
        <taxon>Cinara</taxon>
    </lineage>
</organism>
<dbReference type="AlphaFoldDB" id="A0A5E4MPL7"/>
<dbReference type="Proteomes" id="UP000325440">
    <property type="component" value="Unassembled WGS sequence"/>
</dbReference>
<evidence type="ECO:0000313" key="2">
    <source>
        <dbReference type="EMBL" id="VVC33616.1"/>
    </source>
</evidence>
<reference evidence="2 3" key="1">
    <citation type="submission" date="2019-08" db="EMBL/GenBank/DDBJ databases">
        <authorList>
            <person name="Alioto T."/>
            <person name="Alioto T."/>
            <person name="Gomez Garrido J."/>
        </authorList>
    </citation>
    <scope>NUCLEOTIDE SEQUENCE [LARGE SCALE GENOMIC DNA]</scope>
</reference>
<accession>A0A5E4MPL7</accession>
<name>A0A5E4MPL7_9HEMI</name>
<keyword evidence="3" id="KW-1185">Reference proteome</keyword>
<proteinExistence type="predicted"/>
<gene>
    <name evidence="2" type="ORF">CINCED_3A024870</name>
</gene>
<feature type="region of interest" description="Disordered" evidence="1">
    <location>
        <begin position="126"/>
        <end position="145"/>
    </location>
</feature>
<evidence type="ECO:0000256" key="1">
    <source>
        <dbReference type="SAM" id="MobiDB-lite"/>
    </source>
</evidence>
<protein>
    <submittedName>
        <fullName evidence="2">Uncharacterized protein</fullName>
    </submittedName>
</protein>
<sequence length="145" mass="17054">MPRTLLASSGRSARMFEAKKNTLHSLIFILKFNPTLYDFIDLVRETNDELNLKYYIKRRIEDDNVRANLKRKSRDNRSDVKPSKGWTDVLEDGLKNLEFRCGIPDRRERQQTYFFMEAKELLDRGEEGQFSDLASPRNARSPKHG</sequence>